<gene>
    <name evidence="3" type="ORF">BW731_08435</name>
</gene>
<name>A0A1V4DI42_9ENTE</name>
<evidence type="ECO:0000259" key="2">
    <source>
        <dbReference type="Pfam" id="PF16103"/>
    </source>
</evidence>
<keyword evidence="1" id="KW-0732">Signal</keyword>
<accession>A0A1V4DI42</accession>
<dbReference type="AlphaFoldDB" id="A0A1V4DI42"/>
<dbReference type="Gene3D" id="2.40.128.540">
    <property type="entry name" value="Domain of unknown function DUF4822"/>
    <property type="match status" value="2"/>
</dbReference>
<dbReference type="Proteomes" id="UP000189970">
    <property type="component" value="Unassembled WGS sequence"/>
</dbReference>
<feature type="signal peptide" evidence="1">
    <location>
        <begin position="1"/>
        <end position="28"/>
    </location>
</feature>
<comment type="caution">
    <text evidence="3">The sequence shown here is derived from an EMBL/GenBank/DDBJ whole genome shotgun (WGS) entry which is preliminary data.</text>
</comment>
<dbReference type="Pfam" id="PF16103">
    <property type="entry name" value="DUF4822"/>
    <property type="match status" value="2"/>
</dbReference>
<proteinExistence type="predicted"/>
<dbReference type="InterPro" id="IPR032247">
    <property type="entry name" value="DUF4822"/>
</dbReference>
<feature type="domain" description="DUF4822" evidence="2">
    <location>
        <begin position="174"/>
        <end position="296"/>
    </location>
</feature>
<feature type="domain" description="DUF4822" evidence="2">
    <location>
        <begin position="36"/>
        <end position="150"/>
    </location>
</feature>
<dbReference type="RefSeq" id="WP_079347287.1">
    <property type="nucleotide sequence ID" value="NZ_MVAB01000001.1"/>
</dbReference>
<evidence type="ECO:0000313" key="4">
    <source>
        <dbReference type="Proteomes" id="UP000189970"/>
    </source>
</evidence>
<dbReference type="EMBL" id="MVAB01000001">
    <property type="protein sequence ID" value="OPF88195.1"/>
    <property type="molecule type" value="Genomic_DNA"/>
</dbReference>
<sequence>MKKRSVKNVLVSIAISTIVVVGGSKVFATDFDPNLTLSNTNWQGTNVYDKDGNDVTDLNSSFIGLAKYDSKTNRYEFFDKSTSESRGDKGVFFVTPDGKKRILISQRGYNAVVDMVRLDSDMFTYRRDGKQKNGETGPVFVEHVPYNKELTFTINFPNLSLETGTIKKDIPGRNILSATFWQGTKALDSNGNDVSEYNQGYLGLARYDSKTGRYEFFNKETGESRGDYGYFDVINGNKERTHVAIGNTIKYAATLELTELNNERFTYEREGKDASGNAIRITVEHEPYKGAFPLEFTLPESDEVIVMPPIKSDREDQVNSNAIVKVDSPTAAGTVRFSDTANIDASIEFEDLNTQNNPTSLNEKQSGKSKIEVIDTRTGSGQKDEWSVRTKLTDGPFGNKGFLLNRLGIMLNPTTNEQSLTVNNSVNLQNSDEQEIFKVGYHEGNTESKSVNLNPQLTIGDAKLLQTGVYGANVVWTLTPKV</sequence>
<evidence type="ECO:0000256" key="1">
    <source>
        <dbReference type="SAM" id="SignalP"/>
    </source>
</evidence>
<feature type="chain" id="PRO_5012867025" description="DUF4822 domain-containing protein" evidence="1">
    <location>
        <begin position="29"/>
        <end position="482"/>
    </location>
</feature>
<keyword evidence="4" id="KW-1185">Reference proteome</keyword>
<organism evidence="3 4">
    <name type="scientific">Vagococcus martis</name>
    <dbReference type="NCBI Taxonomy" id="1768210"/>
    <lineage>
        <taxon>Bacteria</taxon>
        <taxon>Bacillati</taxon>
        <taxon>Bacillota</taxon>
        <taxon>Bacilli</taxon>
        <taxon>Lactobacillales</taxon>
        <taxon>Enterococcaceae</taxon>
        <taxon>Vagococcus</taxon>
    </lineage>
</organism>
<reference evidence="3 4" key="1">
    <citation type="submission" date="2017-02" db="EMBL/GenBank/DDBJ databases">
        <title>Vagococcus cremeus sp. nov., isolated from the small intestine of a marten, Martes flavigula.</title>
        <authorList>
            <person name="Tak E.J."/>
            <person name="Bae J.-W."/>
        </authorList>
    </citation>
    <scope>NUCLEOTIDE SEQUENCE [LARGE SCALE GENOMIC DNA]</scope>
    <source>
        <strain evidence="3 4">D7T301</strain>
    </source>
</reference>
<evidence type="ECO:0000313" key="3">
    <source>
        <dbReference type="EMBL" id="OPF88195.1"/>
    </source>
</evidence>
<protein>
    <recommendedName>
        <fullName evidence="2">DUF4822 domain-containing protein</fullName>
    </recommendedName>
</protein>